<dbReference type="RefSeq" id="WP_380976451.1">
    <property type="nucleotide sequence ID" value="NZ_JBHTEF010000002.1"/>
</dbReference>
<gene>
    <name evidence="1" type="ORF">ACFQWG_13930</name>
</gene>
<name>A0ABW2SR22_9ACTO</name>
<proteinExistence type="predicted"/>
<evidence type="ECO:0000313" key="1">
    <source>
        <dbReference type="EMBL" id="MFC7582285.1"/>
    </source>
</evidence>
<evidence type="ECO:0000313" key="2">
    <source>
        <dbReference type="Proteomes" id="UP001596527"/>
    </source>
</evidence>
<reference evidence="2" key="1">
    <citation type="journal article" date="2019" name="Int. J. Syst. Evol. Microbiol.">
        <title>The Global Catalogue of Microorganisms (GCM) 10K type strain sequencing project: providing services to taxonomists for standard genome sequencing and annotation.</title>
        <authorList>
            <consortium name="The Broad Institute Genomics Platform"/>
            <consortium name="The Broad Institute Genome Sequencing Center for Infectious Disease"/>
            <person name="Wu L."/>
            <person name="Ma J."/>
        </authorList>
    </citation>
    <scope>NUCLEOTIDE SEQUENCE [LARGE SCALE GENOMIC DNA]</scope>
    <source>
        <strain evidence="2">CCUG 56698</strain>
    </source>
</reference>
<protein>
    <submittedName>
        <fullName evidence="1">Uncharacterized protein</fullName>
    </submittedName>
</protein>
<sequence>MITFLMLHGGLRPGYDYLLSRKLSPLWREIQTSPLRAEIDGFLDEAEQLGFTARTRRWGRCRPNVRGVARRSSARARP</sequence>
<keyword evidence="2" id="KW-1185">Reference proteome</keyword>
<accession>A0ABW2SR22</accession>
<dbReference type="Proteomes" id="UP001596527">
    <property type="component" value="Unassembled WGS sequence"/>
</dbReference>
<organism evidence="1 2">
    <name type="scientific">Schaalia naturae</name>
    <dbReference type="NCBI Taxonomy" id="635203"/>
    <lineage>
        <taxon>Bacteria</taxon>
        <taxon>Bacillati</taxon>
        <taxon>Actinomycetota</taxon>
        <taxon>Actinomycetes</taxon>
        <taxon>Actinomycetales</taxon>
        <taxon>Actinomycetaceae</taxon>
        <taxon>Schaalia</taxon>
    </lineage>
</organism>
<dbReference type="EMBL" id="JBHTEF010000002">
    <property type="protein sequence ID" value="MFC7582285.1"/>
    <property type="molecule type" value="Genomic_DNA"/>
</dbReference>
<comment type="caution">
    <text evidence="1">The sequence shown here is derived from an EMBL/GenBank/DDBJ whole genome shotgun (WGS) entry which is preliminary data.</text>
</comment>